<dbReference type="Proteomes" id="UP001347796">
    <property type="component" value="Unassembled WGS sequence"/>
</dbReference>
<keyword evidence="7" id="KW-0732">Signal</keyword>
<dbReference type="PROSITE" id="PS50026">
    <property type="entry name" value="EGF_3"/>
    <property type="match status" value="1"/>
</dbReference>
<feature type="domain" description="EGF-like" evidence="12">
    <location>
        <begin position="185"/>
        <end position="217"/>
    </location>
</feature>
<dbReference type="GO" id="GO:0005576">
    <property type="term" value="C:extracellular region"/>
    <property type="evidence" value="ECO:0007669"/>
    <property type="project" value="UniProtKB-SubCell"/>
</dbReference>
<evidence type="ECO:0000313" key="15">
    <source>
        <dbReference type="Proteomes" id="UP001347796"/>
    </source>
</evidence>
<protein>
    <recommendedName>
        <fullName evidence="3">Wnt inhibitory factor 1</fullName>
    </recommendedName>
</protein>
<dbReference type="InterPro" id="IPR050969">
    <property type="entry name" value="Dev_Signal_Modulators"/>
</dbReference>
<dbReference type="SMART" id="SM00469">
    <property type="entry name" value="WIF"/>
    <property type="match status" value="1"/>
</dbReference>
<dbReference type="PANTHER" id="PTHR14949:SF32">
    <property type="entry name" value="WNT INHIBITORY FACTOR 1"/>
    <property type="match status" value="1"/>
</dbReference>
<dbReference type="SMART" id="SM00181">
    <property type="entry name" value="EGF"/>
    <property type="match status" value="2"/>
</dbReference>
<keyword evidence="9" id="KW-0325">Glycoprotein</keyword>
<accession>A0AAN8JF42</accession>
<dbReference type="GO" id="GO:0005102">
    <property type="term" value="F:signaling receptor binding"/>
    <property type="evidence" value="ECO:0007669"/>
    <property type="project" value="TreeGrafter"/>
</dbReference>
<keyword evidence="6" id="KW-0879">Wnt signaling pathway</keyword>
<evidence type="ECO:0000256" key="8">
    <source>
        <dbReference type="ARBA" id="ARBA00023157"/>
    </source>
</evidence>
<evidence type="ECO:0000256" key="7">
    <source>
        <dbReference type="ARBA" id="ARBA00022729"/>
    </source>
</evidence>
<feature type="domain" description="WIF" evidence="13">
    <location>
        <begin position="14"/>
        <end position="151"/>
    </location>
</feature>
<dbReference type="EMBL" id="JAZGQO010000010">
    <property type="protein sequence ID" value="KAK6174909.1"/>
    <property type="molecule type" value="Genomic_DNA"/>
</dbReference>
<dbReference type="PROSITE" id="PS50814">
    <property type="entry name" value="WIF"/>
    <property type="match status" value="1"/>
</dbReference>
<dbReference type="PANTHER" id="PTHR14949">
    <property type="entry name" value="EGF-LIKE-DOMAIN, MULTIPLE 7, 8"/>
    <property type="match status" value="1"/>
</dbReference>
<evidence type="ECO:0000256" key="1">
    <source>
        <dbReference type="ARBA" id="ARBA00003309"/>
    </source>
</evidence>
<keyword evidence="15" id="KW-1185">Reference proteome</keyword>
<comment type="caution">
    <text evidence="14">The sequence shown here is derived from an EMBL/GenBank/DDBJ whole genome shotgun (WGS) entry which is preliminary data.</text>
</comment>
<evidence type="ECO:0000256" key="2">
    <source>
        <dbReference type="ARBA" id="ARBA00004613"/>
    </source>
</evidence>
<keyword evidence="4" id="KW-0217">Developmental protein</keyword>
<evidence type="ECO:0000256" key="10">
    <source>
        <dbReference type="PROSITE-ProRule" id="PRU00076"/>
    </source>
</evidence>
<name>A0AAN8JF42_PATCE</name>
<dbReference type="PROSITE" id="PS00022">
    <property type="entry name" value="EGF_1"/>
    <property type="match status" value="1"/>
</dbReference>
<comment type="subcellular location">
    <subcellularLocation>
        <location evidence="2">Secreted</location>
    </subcellularLocation>
</comment>
<evidence type="ECO:0000313" key="14">
    <source>
        <dbReference type="EMBL" id="KAK6174909.1"/>
    </source>
</evidence>
<evidence type="ECO:0000256" key="6">
    <source>
        <dbReference type="ARBA" id="ARBA00022687"/>
    </source>
</evidence>
<proteinExistence type="predicted"/>
<comment type="caution">
    <text evidence="10">Lacks conserved residue(s) required for the propagation of feature annotation.</text>
</comment>
<dbReference type="GO" id="GO:0016055">
    <property type="term" value="P:Wnt signaling pathway"/>
    <property type="evidence" value="ECO:0007669"/>
    <property type="project" value="UniProtKB-KW"/>
</dbReference>
<keyword evidence="5" id="KW-0964">Secreted</keyword>
<evidence type="ECO:0000259" key="12">
    <source>
        <dbReference type="PROSITE" id="PS50026"/>
    </source>
</evidence>
<dbReference type="InterPro" id="IPR000742">
    <property type="entry name" value="EGF"/>
</dbReference>
<gene>
    <name evidence="14" type="ORF">SNE40_013470</name>
</gene>
<dbReference type="Pfam" id="PF02019">
    <property type="entry name" value="WIF"/>
    <property type="match status" value="1"/>
</dbReference>
<feature type="disulfide bond" evidence="10">
    <location>
        <begin position="189"/>
        <end position="199"/>
    </location>
</feature>
<evidence type="ECO:0000256" key="11">
    <source>
        <dbReference type="SAM" id="MobiDB-lite"/>
    </source>
</evidence>
<dbReference type="InterPro" id="IPR003306">
    <property type="entry name" value="WIF"/>
</dbReference>
<evidence type="ECO:0000256" key="9">
    <source>
        <dbReference type="ARBA" id="ARBA00023180"/>
    </source>
</evidence>
<dbReference type="GO" id="GO:0009986">
    <property type="term" value="C:cell surface"/>
    <property type="evidence" value="ECO:0007669"/>
    <property type="project" value="TreeGrafter"/>
</dbReference>
<evidence type="ECO:0000256" key="5">
    <source>
        <dbReference type="ARBA" id="ARBA00022525"/>
    </source>
</evidence>
<dbReference type="CDD" id="cd00054">
    <property type="entry name" value="EGF_CA"/>
    <property type="match status" value="2"/>
</dbReference>
<dbReference type="InterPro" id="IPR038677">
    <property type="entry name" value="WIF_sf"/>
</dbReference>
<dbReference type="AlphaFoldDB" id="A0AAN8JF42"/>
<evidence type="ECO:0000256" key="4">
    <source>
        <dbReference type="ARBA" id="ARBA00022473"/>
    </source>
</evidence>
<dbReference type="Gene3D" id="2.60.40.2170">
    <property type="entry name" value="Wnt, WIF domain"/>
    <property type="match status" value="1"/>
</dbReference>
<reference evidence="14 15" key="1">
    <citation type="submission" date="2024-01" db="EMBL/GenBank/DDBJ databases">
        <title>The genome of the rayed Mediterranean limpet Patella caerulea (Linnaeus, 1758).</title>
        <authorList>
            <person name="Anh-Thu Weber A."/>
            <person name="Halstead-Nussloch G."/>
        </authorList>
    </citation>
    <scope>NUCLEOTIDE SEQUENCE [LARGE SCALE GENOMIC DNA]</scope>
    <source>
        <strain evidence="14">AATW-2023a</strain>
        <tissue evidence="14">Whole specimen</tissue>
    </source>
</reference>
<dbReference type="PROSITE" id="PS01186">
    <property type="entry name" value="EGF_2"/>
    <property type="match status" value="1"/>
</dbReference>
<keyword evidence="8 10" id="KW-1015">Disulfide bond</keyword>
<dbReference type="InterPro" id="IPR013309">
    <property type="entry name" value="Wnt-inh"/>
</dbReference>
<feature type="region of interest" description="Disordered" evidence="11">
    <location>
        <begin position="246"/>
        <end position="273"/>
    </location>
</feature>
<dbReference type="Gene3D" id="2.10.25.10">
    <property type="entry name" value="Laminin"/>
    <property type="match status" value="1"/>
</dbReference>
<organism evidence="14 15">
    <name type="scientific">Patella caerulea</name>
    <name type="common">Rayed Mediterranean limpet</name>
    <dbReference type="NCBI Taxonomy" id="87958"/>
    <lineage>
        <taxon>Eukaryota</taxon>
        <taxon>Metazoa</taxon>
        <taxon>Spiralia</taxon>
        <taxon>Lophotrochozoa</taxon>
        <taxon>Mollusca</taxon>
        <taxon>Gastropoda</taxon>
        <taxon>Patellogastropoda</taxon>
        <taxon>Patelloidea</taxon>
        <taxon>Patellidae</taxon>
        <taxon>Patella</taxon>
    </lineage>
</organism>
<evidence type="ECO:0000256" key="3">
    <source>
        <dbReference type="ARBA" id="ARBA00013854"/>
    </source>
</evidence>
<evidence type="ECO:0000259" key="13">
    <source>
        <dbReference type="PROSITE" id="PS50814"/>
    </source>
</evidence>
<dbReference type="Pfam" id="PF00008">
    <property type="entry name" value="EGF"/>
    <property type="match status" value="1"/>
</dbReference>
<sequence length="376" mass="43287">MIESKGRNTRKLALWIDKNQVGIIAGYHIELRIIENGRVEALLMEPGLSDELPPIPSQVDTVNLTWQGGDQRFRYWFENLTSLDQHLLYNPLLSIPAHGWIPHQATVFQMSIPCTGKDEGVASIVLGLHIYTTSGHAVHNTPIIFKLKKRCTAFALCNPRCENNGTCVSPRMCACPAGYSGHHCEKVVCGRPCQNGGQCLPEGFCFCPEGFYGDACELSRCNPECIKKGTCNQPCKRLVKPDTDVRPRRRIPPEVNGEGGTTRKQRRKNRKDRRAINEKKILKTEKRILKIINRKSKTWNLTRDERRQIRKIQREVKTRALQITERNYLVKILTGERDKLNKKEKQKLKRYKKLLKLNRKRRGKAKTKTKRRKKDV</sequence>
<feature type="compositionally biased region" description="Basic residues" evidence="11">
    <location>
        <begin position="263"/>
        <end position="273"/>
    </location>
</feature>
<dbReference type="PRINTS" id="PR01901">
    <property type="entry name" value="WIFPROTEIN"/>
</dbReference>
<keyword evidence="10" id="KW-0245">EGF-like domain</keyword>
<feature type="disulfide bond" evidence="10">
    <location>
        <begin position="207"/>
        <end position="216"/>
    </location>
</feature>
<comment type="function">
    <text evidence="1">Binds to WNT proteins and inhibits their activities. May be involved in mesoderm segmentation.</text>
</comment>